<accession>A0A4W3GG90</accession>
<evidence type="ECO:0000313" key="8">
    <source>
        <dbReference type="Ensembl" id="ENSCMIP00000002413.1"/>
    </source>
</evidence>
<reference evidence="9" key="3">
    <citation type="journal article" date="2014" name="Nature">
        <title>Elephant shark genome provides unique insights into gnathostome evolution.</title>
        <authorList>
            <consortium name="International Elephant Shark Genome Sequencing Consortium"/>
            <person name="Venkatesh B."/>
            <person name="Lee A.P."/>
            <person name="Ravi V."/>
            <person name="Maurya A.K."/>
            <person name="Lian M.M."/>
            <person name="Swann J.B."/>
            <person name="Ohta Y."/>
            <person name="Flajnik M.F."/>
            <person name="Sutoh Y."/>
            <person name="Kasahara M."/>
            <person name="Hoon S."/>
            <person name="Gangu V."/>
            <person name="Roy S.W."/>
            <person name="Irimia M."/>
            <person name="Korzh V."/>
            <person name="Kondrychyn I."/>
            <person name="Lim Z.W."/>
            <person name="Tay B.H."/>
            <person name="Tohari S."/>
            <person name="Kong K.W."/>
            <person name="Ho S."/>
            <person name="Lorente-Galdos B."/>
            <person name="Quilez J."/>
            <person name="Marques-Bonet T."/>
            <person name="Raney B.J."/>
            <person name="Ingham P.W."/>
            <person name="Tay A."/>
            <person name="Hillier L.W."/>
            <person name="Minx P."/>
            <person name="Boehm T."/>
            <person name="Wilson R.K."/>
            <person name="Brenner S."/>
            <person name="Warren W.C."/>
        </authorList>
    </citation>
    <scope>NUCLEOTIDE SEQUENCE [LARGE SCALE GENOMIC DNA]</scope>
</reference>
<dbReference type="PANTHER" id="PTHR11827">
    <property type="entry name" value="SOLUTE CARRIER FAMILY 12, CATION COTRANSPORTERS"/>
    <property type="match status" value="1"/>
</dbReference>
<evidence type="ECO:0000256" key="5">
    <source>
        <dbReference type="SAM" id="Phobius"/>
    </source>
</evidence>
<reference evidence="9" key="2">
    <citation type="journal article" date="2007" name="PLoS Biol.">
        <title>Survey sequencing and comparative analysis of the elephant shark (Callorhinchus milii) genome.</title>
        <authorList>
            <person name="Venkatesh B."/>
            <person name="Kirkness E.F."/>
            <person name="Loh Y.H."/>
            <person name="Halpern A.L."/>
            <person name="Lee A.P."/>
            <person name="Johnson J."/>
            <person name="Dandona N."/>
            <person name="Viswanathan L.D."/>
            <person name="Tay A."/>
            <person name="Venter J.C."/>
            <person name="Strausberg R.L."/>
            <person name="Brenner S."/>
        </authorList>
    </citation>
    <scope>NUCLEOTIDE SEQUENCE [LARGE SCALE GENOMIC DNA]</scope>
</reference>
<proteinExistence type="predicted"/>
<dbReference type="Ensembl" id="ENSCMIT00000002500.1">
    <property type="protein sequence ID" value="ENSCMIP00000002413.1"/>
    <property type="gene ID" value="ENSCMIG00000001429.1"/>
</dbReference>
<sequence>MLSITDVLTGWRPAFKFYNMWVSLFGAVLCCAVMFVINWWAAVITVAIVLFLYIYVTYKKPEVNWGSSAQAMSYVTALQDALSLTGVNDHIKNFRPQCIVLTGSPVSRPALLDLTLSFTKNFSLCICSQVFMGSQKQTVSEINMSMEKYQNWLAKHKKKAFYAAVAGDNLRDGVKSLLQASGLGRMKPNTLVIGYKKDWRNTSPQDVETYIGILHDAFDFEYGLLIFRISQGFDISHILQMQGKIDNCSSRPGCAVISSALEHCGPTWLRNRNKDRHRVLARFLHSVPKFSSKETLLIPYPEGG</sequence>
<dbReference type="InParanoid" id="A0A4W3GG90"/>
<protein>
    <submittedName>
        <fullName evidence="8">Solute carrier family 12 member 1-like</fullName>
    </submittedName>
</protein>
<evidence type="ECO:0000313" key="9">
    <source>
        <dbReference type="Proteomes" id="UP000314986"/>
    </source>
</evidence>
<feature type="domain" description="Amino acid permease/ SLC12A" evidence="6">
    <location>
        <begin position="8"/>
        <end position="99"/>
    </location>
</feature>
<organism evidence="8 9">
    <name type="scientific">Callorhinchus milii</name>
    <name type="common">Ghost shark</name>
    <dbReference type="NCBI Taxonomy" id="7868"/>
    <lineage>
        <taxon>Eukaryota</taxon>
        <taxon>Metazoa</taxon>
        <taxon>Chordata</taxon>
        <taxon>Craniata</taxon>
        <taxon>Vertebrata</taxon>
        <taxon>Chondrichthyes</taxon>
        <taxon>Holocephali</taxon>
        <taxon>Chimaeriformes</taxon>
        <taxon>Callorhinchidae</taxon>
        <taxon>Callorhinchus</taxon>
    </lineage>
</organism>
<dbReference type="InterPro" id="IPR004841">
    <property type="entry name" value="AA-permease/SLC12A_dom"/>
</dbReference>
<feature type="domain" description="SLC12A transporter C-terminal" evidence="7">
    <location>
        <begin position="108"/>
        <end position="247"/>
    </location>
</feature>
<reference evidence="8" key="5">
    <citation type="submission" date="2025-09" db="UniProtKB">
        <authorList>
            <consortium name="Ensembl"/>
        </authorList>
    </citation>
    <scope>IDENTIFICATION</scope>
</reference>
<dbReference type="GO" id="GO:0016324">
    <property type="term" value="C:apical plasma membrane"/>
    <property type="evidence" value="ECO:0007669"/>
    <property type="project" value="TreeGrafter"/>
</dbReference>
<dbReference type="STRING" id="7868.ENSCMIP00000002413"/>
<evidence type="ECO:0000256" key="3">
    <source>
        <dbReference type="ARBA" id="ARBA00022989"/>
    </source>
</evidence>
<evidence type="ECO:0000256" key="4">
    <source>
        <dbReference type="ARBA" id="ARBA00023136"/>
    </source>
</evidence>
<comment type="subcellular location">
    <subcellularLocation>
        <location evidence="1">Membrane</location>
        <topology evidence="1">Multi-pass membrane protein</topology>
    </subcellularLocation>
</comment>
<dbReference type="GO" id="GO:0008511">
    <property type="term" value="F:sodium:potassium:chloride symporter activity"/>
    <property type="evidence" value="ECO:0007669"/>
    <property type="project" value="TreeGrafter"/>
</dbReference>
<dbReference type="OMA" id="WANDKSH"/>
<dbReference type="GO" id="GO:0055075">
    <property type="term" value="P:potassium ion homeostasis"/>
    <property type="evidence" value="ECO:0007669"/>
    <property type="project" value="TreeGrafter"/>
</dbReference>
<dbReference type="GO" id="GO:0006884">
    <property type="term" value="P:cell volume homeostasis"/>
    <property type="evidence" value="ECO:0007669"/>
    <property type="project" value="TreeGrafter"/>
</dbReference>
<name>A0A4W3GG90_CALMI</name>
<dbReference type="PANTHER" id="PTHR11827:SF93">
    <property type="entry name" value="SOLUTE CARRIER FAMILY 12 MEMBER 1"/>
    <property type="match status" value="1"/>
</dbReference>
<dbReference type="Pfam" id="PF00324">
    <property type="entry name" value="AA_permease"/>
    <property type="match status" value="1"/>
</dbReference>
<reference evidence="8" key="4">
    <citation type="submission" date="2025-08" db="UniProtKB">
        <authorList>
            <consortium name="Ensembl"/>
        </authorList>
    </citation>
    <scope>IDENTIFICATION</scope>
</reference>
<keyword evidence="9" id="KW-1185">Reference proteome</keyword>
<dbReference type="Pfam" id="PF03522">
    <property type="entry name" value="SLC12"/>
    <property type="match status" value="1"/>
</dbReference>
<evidence type="ECO:0000256" key="1">
    <source>
        <dbReference type="ARBA" id="ARBA00004141"/>
    </source>
</evidence>
<keyword evidence="2 5" id="KW-0812">Transmembrane</keyword>
<dbReference type="InterPro" id="IPR004842">
    <property type="entry name" value="SLC12A_fam"/>
</dbReference>
<dbReference type="InterPro" id="IPR018491">
    <property type="entry name" value="SLC12_C"/>
</dbReference>
<keyword evidence="3 5" id="KW-1133">Transmembrane helix</keyword>
<dbReference type="GO" id="GO:0055078">
    <property type="term" value="P:sodium ion homeostasis"/>
    <property type="evidence" value="ECO:0007669"/>
    <property type="project" value="TreeGrafter"/>
</dbReference>
<dbReference type="Proteomes" id="UP000314986">
    <property type="component" value="Unassembled WGS sequence"/>
</dbReference>
<dbReference type="GO" id="GO:1990573">
    <property type="term" value="P:potassium ion import across plasma membrane"/>
    <property type="evidence" value="ECO:0007669"/>
    <property type="project" value="TreeGrafter"/>
</dbReference>
<dbReference type="GeneTree" id="ENSGT00940000158030"/>
<keyword evidence="4 5" id="KW-0472">Membrane</keyword>
<reference evidence="9" key="1">
    <citation type="journal article" date="2006" name="Science">
        <title>Ancient noncoding elements conserved in the human genome.</title>
        <authorList>
            <person name="Venkatesh B."/>
            <person name="Kirkness E.F."/>
            <person name="Loh Y.H."/>
            <person name="Halpern A.L."/>
            <person name="Lee A.P."/>
            <person name="Johnson J."/>
            <person name="Dandona N."/>
            <person name="Viswanathan L.D."/>
            <person name="Tay A."/>
            <person name="Venter J.C."/>
            <person name="Strausberg R.L."/>
            <person name="Brenner S."/>
        </authorList>
    </citation>
    <scope>NUCLEOTIDE SEQUENCE [LARGE SCALE GENOMIC DNA]</scope>
</reference>
<dbReference type="AlphaFoldDB" id="A0A4W3GG90"/>
<dbReference type="GO" id="GO:0055064">
    <property type="term" value="P:chloride ion homeostasis"/>
    <property type="evidence" value="ECO:0007669"/>
    <property type="project" value="TreeGrafter"/>
</dbReference>
<feature type="transmembrane region" description="Helical" evidence="5">
    <location>
        <begin position="20"/>
        <end position="53"/>
    </location>
</feature>
<evidence type="ECO:0000259" key="7">
    <source>
        <dbReference type="Pfam" id="PF03522"/>
    </source>
</evidence>
<evidence type="ECO:0000259" key="6">
    <source>
        <dbReference type="Pfam" id="PF00324"/>
    </source>
</evidence>
<evidence type="ECO:0000256" key="2">
    <source>
        <dbReference type="ARBA" id="ARBA00022692"/>
    </source>
</evidence>